<dbReference type="InterPro" id="IPR030374">
    <property type="entry name" value="PABS"/>
</dbReference>
<dbReference type="EMBL" id="QKOE01000024">
    <property type="protein sequence ID" value="PZA14684.1"/>
    <property type="molecule type" value="Genomic_DNA"/>
</dbReference>
<feature type="binding site" evidence="5">
    <location>
        <position position="70"/>
    </location>
    <ligand>
        <name>spermidine</name>
        <dbReference type="ChEBI" id="CHEBI:57834"/>
    </ligand>
</feature>
<evidence type="ECO:0000256" key="6">
    <source>
        <dbReference type="PROSITE-ProRule" id="PRU00354"/>
    </source>
</evidence>
<dbReference type="PROSITE" id="PS01330">
    <property type="entry name" value="PABS_1"/>
    <property type="match status" value="1"/>
</dbReference>
<comment type="catalytic activity">
    <reaction evidence="5">
        <text>S-adenosyl 3-(methylsulfanyl)propylamine + putrescine = S-methyl-5'-thioadenosine + spermidine + H(+)</text>
        <dbReference type="Rhea" id="RHEA:12721"/>
        <dbReference type="ChEBI" id="CHEBI:15378"/>
        <dbReference type="ChEBI" id="CHEBI:17509"/>
        <dbReference type="ChEBI" id="CHEBI:57443"/>
        <dbReference type="ChEBI" id="CHEBI:57834"/>
        <dbReference type="ChEBI" id="CHEBI:326268"/>
        <dbReference type="EC" id="2.5.1.16"/>
    </reaction>
</comment>
<keyword evidence="9" id="KW-1185">Reference proteome</keyword>
<dbReference type="CDD" id="cd02440">
    <property type="entry name" value="AdoMet_MTases"/>
    <property type="match status" value="1"/>
</dbReference>
<comment type="subunit">
    <text evidence="5">Homodimer or homotetramer.</text>
</comment>
<evidence type="ECO:0000256" key="1">
    <source>
        <dbReference type="ARBA" id="ARBA00007867"/>
    </source>
</evidence>
<dbReference type="Proteomes" id="UP000248259">
    <property type="component" value="Unassembled WGS sequence"/>
</dbReference>
<dbReference type="SUPFAM" id="SSF53335">
    <property type="entry name" value="S-adenosyl-L-methionine-dependent methyltransferases"/>
    <property type="match status" value="1"/>
</dbReference>
<feature type="binding site" evidence="5">
    <location>
        <position position="114"/>
    </location>
    <ligand>
        <name>S-methyl-5'-thioadenosine</name>
        <dbReference type="ChEBI" id="CHEBI:17509"/>
    </ligand>
</feature>
<reference evidence="8 9" key="1">
    <citation type="submission" date="2018-06" db="EMBL/GenBank/DDBJ databases">
        <title>Azoarcus communis strain SWub3 genome.</title>
        <authorList>
            <person name="Zorraquino Salvo V."/>
            <person name="Toubiana D."/>
            <person name="Blumwald E."/>
        </authorList>
    </citation>
    <scope>NUCLEOTIDE SEQUENCE [LARGE SCALE GENOMIC DNA]</scope>
    <source>
        <strain evidence="8 9">SWub3</strain>
    </source>
</reference>
<dbReference type="InterPro" id="IPR030373">
    <property type="entry name" value="PABS_CS"/>
</dbReference>
<feature type="active site" description="Proton acceptor" evidence="5 6">
    <location>
        <position position="168"/>
    </location>
</feature>
<dbReference type="UniPathway" id="UPA00248">
    <property type="reaction ID" value="UER00314"/>
</dbReference>
<dbReference type="Gene3D" id="2.30.140.10">
    <property type="entry name" value="Spermidine synthase, tetramerisation domain"/>
    <property type="match status" value="1"/>
</dbReference>
<dbReference type="Pfam" id="PF01564">
    <property type="entry name" value="Spermine_synth"/>
    <property type="match status" value="1"/>
</dbReference>
<evidence type="ECO:0000256" key="5">
    <source>
        <dbReference type="HAMAP-Rule" id="MF_00198"/>
    </source>
</evidence>
<dbReference type="InterPro" id="IPR001045">
    <property type="entry name" value="Spermi_synthase"/>
</dbReference>
<dbReference type="GO" id="GO:0008295">
    <property type="term" value="P:spermidine biosynthetic process"/>
    <property type="evidence" value="ECO:0007669"/>
    <property type="project" value="UniProtKB-UniRule"/>
</dbReference>
<keyword evidence="2 5" id="KW-0808">Transferase</keyword>
<dbReference type="HAMAP" id="MF_00198">
    <property type="entry name" value="Spermidine_synth"/>
    <property type="match status" value="1"/>
</dbReference>
<comment type="function">
    <text evidence="5">Catalyzes the irreversible transfer of a propylamine group from the amino donor S-adenosylmethioninamine (decarboxy-AdoMet) to putrescine (1,4-diaminobutane) to yield spermidine.</text>
</comment>
<dbReference type="PROSITE" id="PS51006">
    <property type="entry name" value="PABS_2"/>
    <property type="match status" value="1"/>
</dbReference>
<comment type="caution">
    <text evidence="8">The sequence shown here is derived from an EMBL/GenBank/DDBJ whole genome shotgun (WGS) entry which is preliminary data.</text>
</comment>
<name>A0A323UQA9_9RHOO</name>
<dbReference type="NCBIfam" id="NF002010">
    <property type="entry name" value="PRK00811.1"/>
    <property type="match status" value="1"/>
</dbReference>
<evidence type="ECO:0000259" key="7">
    <source>
        <dbReference type="PROSITE" id="PS51006"/>
    </source>
</evidence>
<organism evidence="8 9">
    <name type="scientific">Parazoarcus communis SWub3 = DSM 12120</name>
    <dbReference type="NCBI Taxonomy" id="1121029"/>
    <lineage>
        <taxon>Bacteria</taxon>
        <taxon>Pseudomonadati</taxon>
        <taxon>Pseudomonadota</taxon>
        <taxon>Betaproteobacteria</taxon>
        <taxon>Rhodocyclales</taxon>
        <taxon>Zoogloeaceae</taxon>
        <taxon>Parazoarcus</taxon>
    </lineage>
</organism>
<dbReference type="RefSeq" id="WP_110529232.1">
    <property type="nucleotide sequence ID" value="NZ_QKOE01000024.1"/>
</dbReference>
<dbReference type="PANTHER" id="PTHR11558:SF11">
    <property type="entry name" value="SPERMIDINE SYNTHASE"/>
    <property type="match status" value="1"/>
</dbReference>
<evidence type="ECO:0000256" key="4">
    <source>
        <dbReference type="ARBA" id="ARBA00023115"/>
    </source>
</evidence>
<comment type="caution">
    <text evidence="5">Lacks conserved residue(s) required for the propagation of feature annotation.</text>
</comment>
<dbReference type="AlphaFoldDB" id="A0A323UQA9"/>
<comment type="pathway">
    <text evidence="5">Amine and polyamine biosynthesis; spermidine biosynthesis; spermidine from putrescine: step 1/1.</text>
</comment>
<feature type="binding site" evidence="5">
    <location>
        <position position="175"/>
    </location>
    <ligand>
        <name>S-methyl-5'-thioadenosine</name>
        <dbReference type="ChEBI" id="CHEBI:17509"/>
    </ligand>
</feature>
<dbReference type="EC" id="2.5.1.16" evidence="5"/>
<dbReference type="OrthoDB" id="9793120at2"/>
<evidence type="ECO:0000256" key="2">
    <source>
        <dbReference type="ARBA" id="ARBA00022679"/>
    </source>
</evidence>
<dbReference type="GO" id="GO:0004766">
    <property type="term" value="F:spermidine synthase activity"/>
    <property type="evidence" value="ECO:0007669"/>
    <property type="project" value="UniProtKB-UniRule"/>
</dbReference>
<dbReference type="Gene3D" id="3.40.50.150">
    <property type="entry name" value="Vaccinia Virus protein VP39"/>
    <property type="match status" value="1"/>
</dbReference>
<feature type="binding site" evidence="5">
    <location>
        <begin position="146"/>
        <end position="147"/>
    </location>
    <ligand>
        <name>S-methyl-5'-thioadenosine</name>
        <dbReference type="ChEBI" id="CHEBI:17509"/>
    </ligand>
</feature>
<proteinExistence type="inferred from homology"/>
<feature type="binding site" evidence="5">
    <location>
        <position position="39"/>
    </location>
    <ligand>
        <name>S-methyl-5'-thioadenosine</name>
        <dbReference type="ChEBI" id="CHEBI:17509"/>
    </ligand>
</feature>
<protein>
    <recommendedName>
        <fullName evidence="5">Polyamine aminopropyltransferase</fullName>
    </recommendedName>
    <alternativeName>
        <fullName evidence="5">Putrescine aminopropyltransferase</fullName>
        <shortName evidence="5">PAPT</shortName>
    </alternativeName>
    <alternativeName>
        <fullName evidence="5">Spermidine synthase</fullName>
        <shortName evidence="5">SPDS</shortName>
        <shortName evidence="5">SPDSY</shortName>
        <ecNumber evidence="5">2.5.1.16</ecNumber>
    </alternativeName>
</protein>
<dbReference type="PANTHER" id="PTHR11558">
    <property type="entry name" value="SPERMIDINE/SPERMINE SYNTHASE"/>
    <property type="match status" value="1"/>
</dbReference>
<keyword evidence="4 5" id="KW-0620">Polyamine biosynthesis</keyword>
<sequence length="295" mass="32334">MGDLERMGEEGLIIERLNEHVGFFLQGARLLEQGQSSFQRYEVWDTPQFGTLFRLDGCFMSSEADEFYYHENVVHVPAMAHAGVRRALIIGGGDGGAAKELLKYASIEQIRLVELDACVVELARRHLSGVHCGALDDPRVELVIGDGFHHVTVEAAATGDAYDLIVLDLTDPGGPADALYREPFFEACSRLLSPGGVLSLHLGSPVFQPAQVRAVVNALRATFAVVSPYFLYIPLYGSLWGLATASASLDPAACQPHNLDQRVRERGVDGLKYYNGDIHRAQFVLPNNLRRLLGT</sequence>
<evidence type="ECO:0000313" key="9">
    <source>
        <dbReference type="Proteomes" id="UP000248259"/>
    </source>
</evidence>
<feature type="binding site" evidence="5">
    <location>
        <position position="94"/>
    </location>
    <ligand>
        <name>spermidine</name>
        <dbReference type="ChEBI" id="CHEBI:57834"/>
    </ligand>
</feature>
<feature type="domain" description="PABS" evidence="7">
    <location>
        <begin position="10"/>
        <end position="247"/>
    </location>
</feature>
<comment type="similarity">
    <text evidence="1 5">Belongs to the spermidine/spermine synthase family.</text>
</comment>
<evidence type="ECO:0000313" key="8">
    <source>
        <dbReference type="EMBL" id="PZA14684.1"/>
    </source>
</evidence>
<dbReference type="InterPro" id="IPR037163">
    <property type="entry name" value="Spermidine_synt_N_sf"/>
</dbReference>
<dbReference type="InterPro" id="IPR029063">
    <property type="entry name" value="SAM-dependent_MTases_sf"/>
</dbReference>
<evidence type="ECO:0000256" key="3">
    <source>
        <dbReference type="ARBA" id="ARBA00023066"/>
    </source>
</evidence>
<keyword evidence="3 5" id="KW-0745">Spermidine biosynthesis</keyword>
<accession>A0A323UQA9</accession>
<gene>
    <name evidence="5" type="primary">speE</name>
    <name evidence="8" type="ORF">DNK49_20525</name>
</gene>